<dbReference type="InterPro" id="IPR053051">
    <property type="entry name" value="HDAC_complex_subunit"/>
</dbReference>
<accession>A0A1E3PAN6</accession>
<dbReference type="GO" id="GO:0008270">
    <property type="term" value="F:zinc ion binding"/>
    <property type="evidence" value="ECO:0007669"/>
    <property type="project" value="UniProtKB-KW"/>
</dbReference>
<feature type="region of interest" description="Disordered" evidence="5">
    <location>
        <begin position="108"/>
        <end position="347"/>
    </location>
</feature>
<evidence type="ECO:0000256" key="2">
    <source>
        <dbReference type="ARBA" id="ARBA00022771"/>
    </source>
</evidence>
<dbReference type="RefSeq" id="XP_019041693.1">
    <property type="nucleotide sequence ID" value="XM_019184426.1"/>
</dbReference>
<feature type="compositionally biased region" description="Basic and acidic residues" evidence="5">
    <location>
        <begin position="8"/>
        <end position="18"/>
    </location>
</feature>
<reference evidence="7 8" key="1">
    <citation type="journal article" date="2016" name="Proc. Natl. Acad. Sci. U.S.A.">
        <title>Comparative genomics of biotechnologically important yeasts.</title>
        <authorList>
            <person name="Riley R."/>
            <person name="Haridas S."/>
            <person name="Wolfe K.H."/>
            <person name="Lopes M.R."/>
            <person name="Hittinger C.T."/>
            <person name="Goeker M."/>
            <person name="Salamov A.A."/>
            <person name="Wisecaver J.H."/>
            <person name="Long T.M."/>
            <person name="Calvey C.H."/>
            <person name="Aerts A.L."/>
            <person name="Barry K.W."/>
            <person name="Choi C."/>
            <person name="Clum A."/>
            <person name="Coughlan A.Y."/>
            <person name="Deshpande S."/>
            <person name="Douglass A.P."/>
            <person name="Hanson S.J."/>
            <person name="Klenk H.-P."/>
            <person name="LaButti K.M."/>
            <person name="Lapidus A."/>
            <person name="Lindquist E.A."/>
            <person name="Lipzen A.M."/>
            <person name="Meier-Kolthoff J.P."/>
            <person name="Ohm R.A."/>
            <person name="Otillar R.P."/>
            <person name="Pangilinan J.L."/>
            <person name="Peng Y."/>
            <person name="Rokas A."/>
            <person name="Rosa C.A."/>
            <person name="Scheuner C."/>
            <person name="Sibirny A.A."/>
            <person name="Slot J.C."/>
            <person name="Stielow J.B."/>
            <person name="Sun H."/>
            <person name="Kurtzman C.P."/>
            <person name="Blackwell M."/>
            <person name="Grigoriev I.V."/>
            <person name="Jeffries T.W."/>
        </authorList>
    </citation>
    <scope>NUCLEOTIDE SEQUENCE [LARGE SCALE GENOMIC DNA]</scope>
    <source>
        <strain evidence="8">ATCC 58044 / CBS 1984 / NCYC 433 / NRRL Y-366-8</strain>
    </source>
</reference>
<dbReference type="InterPro" id="IPR019787">
    <property type="entry name" value="Znf_PHD-finger"/>
</dbReference>
<feature type="compositionally biased region" description="Low complexity" evidence="5">
    <location>
        <begin position="297"/>
        <end position="309"/>
    </location>
</feature>
<feature type="compositionally biased region" description="Acidic residues" evidence="5">
    <location>
        <begin position="19"/>
        <end position="41"/>
    </location>
</feature>
<organism evidence="7 8">
    <name type="scientific">Wickerhamomyces anomalus (strain ATCC 58044 / CBS 1984 / NCYC 433 / NRRL Y-366-8)</name>
    <name type="common">Yeast</name>
    <name type="synonym">Hansenula anomala</name>
    <dbReference type="NCBI Taxonomy" id="683960"/>
    <lineage>
        <taxon>Eukaryota</taxon>
        <taxon>Fungi</taxon>
        <taxon>Dikarya</taxon>
        <taxon>Ascomycota</taxon>
        <taxon>Saccharomycotina</taxon>
        <taxon>Saccharomycetes</taxon>
        <taxon>Phaffomycetales</taxon>
        <taxon>Wickerhamomycetaceae</taxon>
        <taxon>Wickerhamomyces</taxon>
    </lineage>
</organism>
<feature type="compositionally biased region" description="Basic and acidic residues" evidence="5">
    <location>
        <begin position="240"/>
        <end position="255"/>
    </location>
</feature>
<dbReference type="PROSITE" id="PS50016">
    <property type="entry name" value="ZF_PHD_2"/>
    <property type="match status" value="1"/>
</dbReference>
<sequence length="428" mass="49280">MPSLRSTRSADKTNPRQEQEEEEEEEEQYDEELDEEDDEEAETRCICGQADPPDENGLFIQCEKCSVWQHGYCVSISDIVPEKYWCEICKPELHTIIIRPDRKMTKYLPVQPKETSSALNRRKNRRAASAGTTSSNGKDHQSKEIKKEDLDEAAQRKRRDRGAYSSREDARYEALIQRVMEESKKDASTTSEQEDEKSQSRSSRSSRRRQTRKDDVDGEEEENEENDENDKEPHDEEDDGVKKEFEENHEDEKKNSSKRKRSEEAPDSAGNANIQQNGPTDNNGSRPSSTSKAGKVSGESESNTESTSTKAKKRPKKAKTNHKSPQKDKDSTIDFNKPTKPRLPNQRTTMNEMRKRVAAILEFIGRTQVDIATEQDDKSELTKYVEDDVHKEKIEKLFENYNGSLELMDGLTRKLLIWEEKYGKLGEK</sequence>
<feature type="domain" description="PHD-type" evidence="6">
    <location>
        <begin position="42"/>
        <end position="92"/>
    </location>
</feature>
<proteinExistence type="predicted"/>
<dbReference type="InterPro" id="IPR011011">
    <property type="entry name" value="Znf_FYVE_PHD"/>
</dbReference>
<dbReference type="InterPro" id="IPR019786">
    <property type="entry name" value="Zinc_finger_PHD-type_CS"/>
</dbReference>
<evidence type="ECO:0000256" key="3">
    <source>
        <dbReference type="ARBA" id="ARBA00022833"/>
    </source>
</evidence>
<dbReference type="GO" id="GO:0033698">
    <property type="term" value="C:Rpd3L complex"/>
    <property type="evidence" value="ECO:0007669"/>
    <property type="project" value="TreeGrafter"/>
</dbReference>
<dbReference type="OrthoDB" id="418595at2759"/>
<evidence type="ECO:0000313" key="7">
    <source>
        <dbReference type="EMBL" id="ODQ62486.1"/>
    </source>
</evidence>
<dbReference type="PANTHER" id="PTHR47793">
    <property type="entry name" value="HISTONE DEACETYLASE COMPLEX SUBUNIT CTI6"/>
    <property type="match status" value="1"/>
</dbReference>
<dbReference type="SMART" id="SM00249">
    <property type="entry name" value="PHD"/>
    <property type="match status" value="1"/>
</dbReference>
<dbReference type="AlphaFoldDB" id="A0A1E3PAN6"/>
<dbReference type="EMBL" id="KV454208">
    <property type="protein sequence ID" value="ODQ62486.1"/>
    <property type="molecule type" value="Genomic_DNA"/>
</dbReference>
<dbReference type="GeneID" id="30201672"/>
<dbReference type="InterPro" id="IPR013083">
    <property type="entry name" value="Znf_RING/FYVE/PHD"/>
</dbReference>
<protein>
    <recommendedName>
        <fullName evidence="6">PHD-type domain-containing protein</fullName>
    </recommendedName>
</protein>
<keyword evidence="3" id="KW-0862">Zinc</keyword>
<dbReference type="GO" id="GO:0070210">
    <property type="term" value="C:Rpd3L-Expanded complex"/>
    <property type="evidence" value="ECO:0007669"/>
    <property type="project" value="TreeGrafter"/>
</dbReference>
<feature type="region of interest" description="Disordered" evidence="5">
    <location>
        <begin position="1"/>
        <end position="48"/>
    </location>
</feature>
<dbReference type="InterPro" id="IPR001965">
    <property type="entry name" value="Znf_PHD"/>
</dbReference>
<feature type="compositionally biased region" description="Acidic residues" evidence="5">
    <location>
        <begin position="216"/>
        <end position="239"/>
    </location>
</feature>
<evidence type="ECO:0000256" key="1">
    <source>
        <dbReference type="ARBA" id="ARBA00022723"/>
    </source>
</evidence>
<gene>
    <name evidence="7" type="ORF">WICANDRAFT_76653</name>
</gene>
<keyword evidence="1" id="KW-0479">Metal-binding</keyword>
<keyword evidence="2 4" id="KW-0863">Zinc-finger</keyword>
<evidence type="ECO:0000256" key="5">
    <source>
        <dbReference type="SAM" id="MobiDB-lite"/>
    </source>
</evidence>
<dbReference type="STRING" id="683960.A0A1E3PAN6"/>
<feature type="compositionally biased region" description="Basic residues" evidence="5">
    <location>
        <begin position="310"/>
        <end position="324"/>
    </location>
</feature>
<dbReference type="Proteomes" id="UP000094112">
    <property type="component" value="Unassembled WGS sequence"/>
</dbReference>
<evidence type="ECO:0000313" key="8">
    <source>
        <dbReference type="Proteomes" id="UP000094112"/>
    </source>
</evidence>
<dbReference type="GO" id="GO:0061186">
    <property type="term" value="P:negative regulation of silent mating-type cassette heterochromatin formation"/>
    <property type="evidence" value="ECO:0007669"/>
    <property type="project" value="TreeGrafter"/>
</dbReference>
<dbReference type="SUPFAM" id="SSF57903">
    <property type="entry name" value="FYVE/PHD zinc finger"/>
    <property type="match status" value="1"/>
</dbReference>
<feature type="compositionally biased region" description="Polar residues" evidence="5">
    <location>
        <begin position="270"/>
        <end position="292"/>
    </location>
</feature>
<dbReference type="PANTHER" id="PTHR47793:SF1">
    <property type="entry name" value="HISTONE DEACETYLASE COMPLEX SUBUNIT CTI6"/>
    <property type="match status" value="1"/>
</dbReference>
<feature type="compositionally biased region" description="Basic and acidic residues" evidence="5">
    <location>
        <begin position="137"/>
        <end position="155"/>
    </location>
</feature>
<evidence type="ECO:0000259" key="6">
    <source>
        <dbReference type="PROSITE" id="PS50016"/>
    </source>
</evidence>
<dbReference type="Pfam" id="PF20826">
    <property type="entry name" value="PHD_5"/>
    <property type="match status" value="1"/>
</dbReference>
<name>A0A1E3PAN6_WICAA</name>
<dbReference type="PROSITE" id="PS01359">
    <property type="entry name" value="ZF_PHD_1"/>
    <property type="match status" value="1"/>
</dbReference>
<dbReference type="Gene3D" id="3.30.40.10">
    <property type="entry name" value="Zinc/RING finger domain, C3HC4 (zinc finger)"/>
    <property type="match status" value="1"/>
</dbReference>
<dbReference type="GO" id="GO:0061188">
    <property type="term" value="P:negative regulation of rDNA heterochromatin formation"/>
    <property type="evidence" value="ECO:0007669"/>
    <property type="project" value="TreeGrafter"/>
</dbReference>
<evidence type="ECO:0000256" key="4">
    <source>
        <dbReference type="PROSITE-ProRule" id="PRU00146"/>
    </source>
</evidence>
<keyword evidence="8" id="KW-1185">Reference proteome</keyword>